<protein>
    <submittedName>
        <fullName evidence="14">Teleost multiple tissue opsin b</fullName>
    </submittedName>
</protein>
<evidence type="ECO:0000256" key="7">
    <source>
        <dbReference type="ARBA" id="ARBA00023170"/>
    </source>
</evidence>
<comment type="similarity">
    <text evidence="10">Belongs to the G-protein coupled receptor 1 family.</text>
</comment>
<feature type="transmembrane region" description="Helical" evidence="12">
    <location>
        <begin position="210"/>
        <end position="233"/>
    </location>
</feature>
<dbReference type="InterPro" id="IPR050125">
    <property type="entry name" value="GPCR_opsins"/>
</dbReference>
<reference evidence="14" key="1">
    <citation type="submission" date="2025-08" db="UniProtKB">
        <authorList>
            <consortium name="Ensembl"/>
        </authorList>
    </citation>
    <scope>IDENTIFICATION</scope>
</reference>
<dbReference type="PANTHER" id="PTHR24240">
    <property type="entry name" value="OPSIN"/>
    <property type="match status" value="1"/>
</dbReference>
<feature type="transmembrane region" description="Helical" evidence="12">
    <location>
        <begin position="293"/>
        <end position="313"/>
    </location>
</feature>
<evidence type="ECO:0000256" key="3">
    <source>
        <dbReference type="ARBA" id="ARBA00022989"/>
    </source>
</evidence>
<dbReference type="Proteomes" id="UP000261360">
    <property type="component" value="Unplaced"/>
</dbReference>
<dbReference type="Gene3D" id="1.20.1070.10">
    <property type="entry name" value="Rhodopsin 7-helix transmembrane proteins"/>
    <property type="match status" value="1"/>
</dbReference>
<keyword evidence="7 10" id="KW-0675">Receptor</keyword>
<evidence type="ECO:0000256" key="4">
    <source>
        <dbReference type="ARBA" id="ARBA00023040"/>
    </source>
</evidence>
<accession>A0A3B4YXL8</accession>
<comment type="subcellular location">
    <subcellularLocation>
        <location evidence="1">Membrane</location>
        <topology evidence="1">Multi-pass membrane protein</topology>
    </subcellularLocation>
</comment>
<evidence type="ECO:0000256" key="9">
    <source>
        <dbReference type="ARBA" id="ARBA00023224"/>
    </source>
</evidence>
<keyword evidence="6" id="KW-1015">Disulfide bond</keyword>
<dbReference type="STRING" id="1841481.ENSSLDP00000033178"/>
<evidence type="ECO:0000256" key="11">
    <source>
        <dbReference type="SAM" id="MobiDB-lite"/>
    </source>
</evidence>
<dbReference type="AlphaFoldDB" id="A0A3B4YXL8"/>
<evidence type="ECO:0000256" key="8">
    <source>
        <dbReference type="ARBA" id="ARBA00023180"/>
    </source>
</evidence>
<sequence>MIVPNVSLSCAHCPVGGAGATAATVTATDAYEEVSGALPPPSLSPTGHLVVAVCLGFIGTFGFLSNFLVLMLFCRYRALRTPMNLLLVSISLSDLLVSVLGTPFSFAASTQGRWLIGRAGCVWYGFVNAFLGIVSLISLAVLSYERYSTMMAPTIADGRDYRPALGGICFSWLYSVAWTVPPLLGWSKYGPEGPGTTCSVDWKTQTPNNISYIICLFTFCLVLPFGVIVYSYGKLLLAIRQVVSSVVTRRREQRVLVMVITMVVCYLVCWLPYGVAALLSTFGPPDLLTPEASITPSLLAKFSTVINPFIYIYMNKQFYRCFRAFLSCSIPERGSTLKTFSRVTKTLRTVRQEKDHQVSAAAPSSALPTPNSIHGSSSQRASRGSAASHNPPAANKPKPKLILVAHYRE</sequence>
<dbReference type="PRINTS" id="PR01244">
    <property type="entry name" value="PEROPSIN"/>
</dbReference>
<evidence type="ECO:0000256" key="12">
    <source>
        <dbReference type="SAM" id="Phobius"/>
    </source>
</evidence>
<keyword evidence="4 10" id="KW-0297">G-protein coupled receptor</keyword>
<feature type="transmembrane region" description="Helical" evidence="12">
    <location>
        <begin position="164"/>
        <end position="184"/>
    </location>
</feature>
<organism evidence="14 15">
    <name type="scientific">Seriola lalandi dorsalis</name>
    <dbReference type="NCBI Taxonomy" id="1841481"/>
    <lineage>
        <taxon>Eukaryota</taxon>
        <taxon>Metazoa</taxon>
        <taxon>Chordata</taxon>
        <taxon>Craniata</taxon>
        <taxon>Vertebrata</taxon>
        <taxon>Euteleostomi</taxon>
        <taxon>Actinopterygii</taxon>
        <taxon>Neopterygii</taxon>
        <taxon>Teleostei</taxon>
        <taxon>Neoteleostei</taxon>
        <taxon>Acanthomorphata</taxon>
        <taxon>Carangaria</taxon>
        <taxon>Carangiformes</taxon>
        <taxon>Carangidae</taxon>
        <taxon>Seriola</taxon>
    </lineage>
</organism>
<evidence type="ECO:0000259" key="13">
    <source>
        <dbReference type="PROSITE" id="PS50262"/>
    </source>
</evidence>
<dbReference type="GO" id="GO:0007601">
    <property type="term" value="P:visual perception"/>
    <property type="evidence" value="ECO:0007669"/>
    <property type="project" value="InterPro"/>
</dbReference>
<keyword evidence="9 10" id="KW-0807">Transducer</keyword>
<keyword evidence="3 12" id="KW-1133">Transmembrane helix</keyword>
<keyword evidence="5 12" id="KW-0472">Membrane</keyword>
<dbReference type="GO" id="GO:0004930">
    <property type="term" value="F:G protein-coupled receptor activity"/>
    <property type="evidence" value="ECO:0007669"/>
    <property type="project" value="UniProtKB-KW"/>
</dbReference>
<evidence type="ECO:0000256" key="10">
    <source>
        <dbReference type="RuleBase" id="RU000688"/>
    </source>
</evidence>
<dbReference type="Pfam" id="PF00001">
    <property type="entry name" value="7tm_1"/>
    <property type="match status" value="1"/>
</dbReference>
<dbReference type="PROSITE" id="PS00237">
    <property type="entry name" value="G_PROTEIN_RECEP_F1_1"/>
    <property type="match status" value="1"/>
</dbReference>
<evidence type="ECO:0000313" key="14">
    <source>
        <dbReference type="Ensembl" id="ENSSLDP00000033178.1"/>
    </source>
</evidence>
<keyword evidence="15" id="KW-1185">Reference proteome</keyword>
<dbReference type="FunFam" id="1.20.1070.10:FF:000197">
    <property type="entry name" value="Teleost multiple tissue opsin 2b"/>
    <property type="match status" value="1"/>
</dbReference>
<dbReference type="InterPro" id="IPR002962">
    <property type="entry name" value="Peropsin"/>
</dbReference>
<evidence type="ECO:0000256" key="6">
    <source>
        <dbReference type="ARBA" id="ARBA00023157"/>
    </source>
</evidence>
<evidence type="ECO:0000313" key="15">
    <source>
        <dbReference type="Proteomes" id="UP000261360"/>
    </source>
</evidence>
<dbReference type="GO" id="GO:0009881">
    <property type="term" value="F:photoreceptor activity"/>
    <property type="evidence" value="ECO:0007669"/>
    <property type="project" value="Ensembl"/>
</dbReference>
<reference evidence="14" key="2">
    <citation type="submission" date="2025-09" db="UniProtKB">
        <authorList>
            <consortium name="Ensembl"/>
        </authorList>
    </citation>
    <scope>IDENTIFICATION</scope>
</reference>
<dbReference type="InterPro" id="IPR000276">
    <property type="entry name" value="GPCR_Rhodpsn"/>
</dbReference>
<dbReference type="PROSITE" id="PS50262">
    <property type="entry name" value="G_PROTEIN_RECEP_F1_2"/>
    <property type="match status" value="1"/>
</dbReference>
<dbReference type="GO" id="GO:0016020">
    <property type="term" value="C:membrane"/>
    <property type="evidence" value="ECO:0007669"/>
    <property type="project" value="UniProtKB-SubCell"/>
</dbReference>
<name>A0A3B4YXL8_SERLL</name>
<dbReference type="SUPFAM" id="SSF81321">
    <property type="entry name" value="Family A G protein-coupled receptor-like"/>
    <property type="match status" value="1"/>
</dbReference>
<proteinExistence type="inferred from homology"/>
<dbReference type="Ensembl" id="ENSSLDT00000034103.1">
    <property type="protein sequence ID" value="ENSSLDP00000033178.1"/>
    <property type="gene ID" value="ENSSLDG00000025399.1"/>
</dbReference>
<evidence type="ECO:0000256" key="2">
    <source>
        <dbReference type="ARBA" id="ARBA00022692"/>
    </source>
</evidence>
<feature type="domain" description="G-protein coupled receptors family 1 profile" evidence="13">
    <location>
        <begin position="65"/>
        <end position="311"/>
    </location>
</feature>
<feature type="compositionally biased region" description="Low complexity" evidence="11">
    <location>
        <begin position="359"/>
        <end position="396"/>
    </location>
</feature>
<dbReference type="PRINTS" id="PR00237">
    <property type="entry name" value="GPCRRHODOPSN"/>
</dbReference>
<evidence type="ECO:0000256" key="1">
    <source>
        <dbReference type="ARBA" id="ARBA00004141"/>
    </source>
</evidence>
<feature type="transmembrane region" description="Helical" evidence="12">
    <location>
        <begin position="254"/>
        <end position="273"/>
    </location>
</feature>
<feature type="transmembrane region" description="Helical" evidence="12">
    <location>
        <begin position="49"/>
        <end position="73"/>
    </location>
</feature>
<feature type="region of interest" description="Disordered" evidence="11">
    <location>
        <begin position="352"/>
        <end position="401"/>
    </location>
</feature>
<feature type="transmembrane region" description="Helical" evidence="12">
    <location>
        <begin position="85"/>
        <end position="110"/>
    </location>
</feature>
<keyword evidence="8" id="KW-0325">Glycoprotein</keyword>
<feature type="transmembrane region" description="Helical" evidence="12">
    <location>
        <begin position="122"/>
        <end position="144"/>
    </location>
</feature>
<evidence type="ECO:0000256" key="5">
    <source>
        <dbReference type="ARBA" id="ARBA00023136"/>
    </source>
</evidence>
<dbReference type="InterPro" id="IPR017452">
    <property type="entry name" value="GPCR_Rhodpsn_7TM"/>
</dbReference>
<dbReference type="CDD" id="cd15086">
    <property type="entry name" value="7tmA_tmt_opsin"/>
    <property type="match status" value="1"/>
</dbReference>
<keyword evidence="2 10" id="KW-0812">Transmembrane</keyword>
<dbReference type="GeneTree" id="ENSGT01150000286935"/>